<dbReference type="InterPro" id="IPR000626">
    <property type="entry name" value="Ubiquitin-like_dom"/>
</dbReference>
<feature type="compositionally biased region" description="Low complexity" evidence="1">
    <location>
        <begin position="153"/>
        <end position="180"/>
    </location>
</feature>
<keyword evidence="4" id="KW-1185">Reference proteome</keyword>
<feature type="domain" description="Ubiquitin-like" evidence="2">
    <location>
        <begin position="76"/>
        <end position="152"/>
    </location>
</feature>
<feature type="region of interest" description="Disordered" evidence="1">
    <location>
        <begin position="153"/>
        <end position="228"/>
    </location>
</feature>
<organism evidence="3 4">
    <name type="scientific">Mycena maculata</name>
    <dbReference type="NCBI Taxonomy" id="230809"/>
    <lineage>
        <taxon>Eukaryota</taxon>
        <taxon>Fungi</taxon>
        <taxon>Dikarya</taxon>
        <taxon>Basidiomycota</taxon>
        <taxon>Agaricomycotina</taxon>
        <taxon>Agaricomycetes</taxon>
        <taxon>Agaricomycetidae</taxon>
        <taxon>Agaricales</taxon>
        <taxon>Marasmiineae</taxon>
        <taxon>Mycenaceae</taxon>
        <taxon>Mycena</taxon>
    </lineage>
</organism>
<reference evidence="3" key="1">
    <citation type="submission" date="2023-03" db="EMBL/GenBank/DDBJ databases">
        <title>Massive genome expansion in bonnet fungi (Mycena s.s.) driven by repeated elements and novel gene families across ecological guilds.</title>
        <authorList>
            <consortium name="Lawrence Berkeley National Laboratory"/>
            <person name="Harder C.B."/>
            <person name="Miyauchi S."/>
            <person name="Viragh M."/>
            <person name="Kuo A."/>
            <person name="Thoen E."/>
            <person name="Andreopoulos B."/>
            <person name="Lu D."/>
            <person name="Skrede I."/>
            <person name="Drula E."/>
            <person name="Henrissat B."/>
            <person name="Morin E."/>
            <person name="Kohler A."/>
            <person name="Barry K."/>
            <person name="LaButti K."/>
            <person name="Morin E."/>
            <person name="Salamov A."/>
            <person name="Lipzen A."/>
            <person name="Mereny Z."/>
            <person name="Hegedus B."/>
            <person name="Baldrian P."/>
            <person name="Stursova M."/>
            <person name="Weitz H."/>
            <person name="Taylor A."/>
            <person name="Grigoriev I.V."/>
            <person name="Nagy L.G."/>
            <person name="Martin F."/>
            <person name="Kauserud H."/>
        </authorList>
    </citation>
    <scope>NUCLEOTIDE SEQUENCE</scope>
    <source>
        <strain evidence="3">CBHHK188m</strain>
    </source>
</reference>
<gene>
    <name evidence="3" type="ORF">DFH07DRAFT_844626</name>
</gene>
<dbReference type="SUPFAM" id="SSF54236">
    <property type="entry name" value="Ubiquitin-like"/>
    <property type="match status" value="1"/>
</dbReference>
<sequence>MQTLVILVTTTHMADQAETAFLRGFLATLNAQTVTYGDDYQQPPENSLKRVPVLQIPVPAPPAKKRAVSSDSNSEIMLTFRSLKPPLSFTLTLAPTDTIATAKQRLHEAGGPAVEAVRLVLKGKVMADGRLLREYGVKEGDVVSVVVKASGGVAAPASDATKTTTEATAPASESTATTDAKPPALTLSTPGPAQQGHTRKHTRIPSVVLSPSPSTETPLGGLGGDNSRDITLTLDDEPAPPSEALSSYHAAVAKPEFWVGLLGYLRSTLPPADAHLAFEDFLRAAKGALTASDIARIRDVVGVVGMAGT</sequence>
<dbReference type="CDD" id="cd17039">
    <property type="entry name" value="Ubl_ubiquitin_like"/>
    <property type="match status" value="1"/>
</dbReference>
<protein>
    <recommendedName>
        <fullName evidence="2">Ubiquitin-like domain-containing protein</fullName>
    </recommendedName>
</protein>
<dbReference type="EMBL" id="JARJLG010000159">
    <property type="protein sequence ID" value="KAJ7734791.1"/>
    <property type="molecule type" value="Genomic_DNA"/>
</dbReference>
<dbReference type="InterPro" id="IPR029071">
    <property type="entry name" value="Ubiquitin-like_domsf"/>
</dbReference>
<name>A0AAD7I4E9_9AGAR</name>
<comment type="caution">
    <text evidence="3">The sequence shown here is derived from an EMBL/GenBank/DDBJ whole genome shotgun (WGS) entry which is preliminary data.</text>
</comment>
<accession>A0AAD7I4E9</accession>
<evidence type="ECO:0000313" key="4">
    <source>
        <dbReference type="Proteomes" id="UP001215280"/>
    </source>
</evidence>
<evidence type="ECO:0000313" key="3">
    <source>
        <dbReference type="EMBL" id="KAJ7734791.1"/>
    </source>
</evidence>
<dbReference type="Pfam" id="PF00240">
    <property type="entry name" value="ubiquitin"/>
    <property type="match status" value="1"/>
</dbReference>
<dbReference type="AlphaFoldDB" id="A0AAD7I4E9"/>
<dbReference type="Gene3D" id="3.10.20.90">
    <property type="entry name" value="Phosphatidylinositol 3-kinase Catalytic Subunit, Chain A, domain 1"/>
    <property type="match status" value="1"/>
</dbReference>
<dbReference type="Proteomes" id="UP001215280">
    <property type="component" value="Unassembled WGS sequence"/>
</dbReference>
<proteinExistence type="predicted"/>
<evidence type="ECO:0000259" key="2">
    <source>
        <dbReference type="PROSITE" id="PS50053"/>
    </source>
</evidence>
<evidence type="ECO:0000256" key="1">
    <source>
        <dbReference type="SAM" id="MobiDB-lite"/>
    </source>
</evidence>
<dbReference type="PROSITE" id="PS50053">
    <property type="entry name" value="UBIQUITIN_2"/>
    <property type="match status" value="1"/>
</dbReference>
<feature type="compositionally biased region" description="Polar residues" evidence="1">
    <location>
        <begin position="186"/>
        <end position="196"/>
    </location>
</feature>
<dbReference type="SMART" id="SM00213">
    <property type="entry name" value="UBQ"/>
    <property type="match status" value="1"/>
</dbReference>